<evidence type="ECO:0000313" key="1">
    <source>
        <dbReference type="EMBL" id="OMO66784.1"/>
    </source>
</evidence>
<keyword evidence="2" id="KW-1185">Reference proteome</keyword>
<dbReference type="Proteomes" id="UP000188268">
    <property type="component" value="Unassembled WGS sequence"/>
</dbReference>
<comment type="caution">
    <text evidence="1">The sequence shown here is derived from an EMBL/GenBank/DDBJ whole genome shotgun (WGS) entry which is preliminary data.</text>
</comment>
<accession>A0A1R3H8V5</accession>
<organism evidence="1 2">
    <name type="scientific">Corchorus capsularis</name>
    <name type="common">Jute</name>
    <dbReference type="NCBI Taxonomy" id="210143"/>
    <lineage>
        <taxon>Eukaryota</taxon>
        <taxon>Viridiplantae</taxon>
        <taxon>Streptophyta</taxon>
        <taxon>Embryophyta</taxon>
        <taxon>Tracheophyta</taxon>
        <taxon>Spermatophyta</taxon>
        <taxon>Magnoliopsida</taxon>
        <taxon>eudicotyledons</taxon>
        <taxon>Gunneridae</taxon>
        <taxon>Pentapetalae</taxon>
        <taxon>rosids</taxon>
        <taxon>malvids</taxon>
        <taxon>Malvales</taxon>
        <taxon>Malvaceae</taxon>
        <taxon>Grewioideae</taxon>
        <taxon>Apeibeae</taxon>
        <taxon>Corchorus</taxon>
    </lineage>
</organism>
<dbReference type="AlphaFoldDB" id="A0A1R3H8V5"/>
<name>A0A1R3H8V5_COCAP</name>
<reference evidence="1 2" key="1">
    <citation type="submission" date="2013-09" db="EMBL/GenBank/DDBJ databases">
        <title>Corchorus capsularis genome sequencing.</title>
        <authorList>
            <person name="Alam M."/>
            <person name="Haque M.S."/>
            <person name="Islam M.S."/>
            <person name="Emdad E.M."/>
            <person name="Islam M.M."/>
            <person name="Ahmed B."/>
            <person name="Halim A."/>
            <person name="Hossen Q.M.M."/>
            <person name="Hossain M.Z."/>
            <person name="Ahmed R."/>
            <person name="Khan M.M."/>
            <person name="Islam R."/>
            <person name="Rashid M.M."/>
            <person name="Khan S.A."/>
            <person name="Rahman M.S."/>
            <person name="Alam M."/>
        </authorList>
    </citation>
    <scope>NUCLEOTIDE SEQUENCE [LARGE SCALE GENOMIC DNA]</scope>
    <source>
        <strain evidence="2">cv. CVL-1</strain>
        <tissue evidence="1">Whole seedling</tissue>
    </source>
</reference>
<sequence length="229" mass="25540">MPIYAKLHADIHPSSTPFSLTEPARRMWDPVVFGNLMPNRFSPSNLIVCDSGVSYVGIEGEQRDKVVERSIKELDLAVATAPFSSITYDNFSLSTNKVILEVHVCNCDELATERGQGFSFLKSQVMRSPPLRSLWAYPVWARFFSPVYSSKFQLGAIVVDDGFWNKLDLGTRDLGKRNLGILIDLGSVSRGDFEIKMVAYLKSKAGSQSRNLDPFVVFAWSATSTCRIS</sequence>
<proteinExistence type="predicted"/>
<dbReference type="EMBL" id="AWWV01012497">
    <property type="protein sequence ID" value="OMO66784.1"/>
    <property type="molecule type" value="Genomic_DNA"/>
</dbReference>
<evidence type="ECO:0000313" key="2">
    <source>
        <dbReference type="Proteomes" id="UP000188268"/>
    </source>
</evidence>
<dbReference type="Gramene" id="OMO66784">
    <property type="protein sequence ID" value="OMO66784"/>
    <property type="gene ID" value="CCACVL1_20988"/>
</dbReference>
<protein>
    <submittedName>
        <fullName evidence="1">Uncharacterized protein</fullName>
    </submittedName>
</protein>
<gene>
    <name evidence="1" type="ORF">CCACVL1_20988</name>
</gene>